<dbReference type="FunFam" id="1.10.150.20:FF:000014">
    <property type="entry name" value="Polymerase (DNA directed), eta"/>
    <property type="match status" value="1"/>
</dbReference>
<dbReference type="Gene3D" id="3.30.1490.100">
    <property type="entry name" value="DNA polymerase, Y-family, little finger domain"/>
    <property type="match status" value="1"/>
</dbReference>
<evidence type="ECO:0000256" key="13">
    <source>
        <dbReference type="ARBA" id="ARBA00044975"/>
    </source>
</evidence>
<dbReference type="Gene3D" id="3.30.70.270">
    <property type="match status" value="1"/>
</dbReference>
<keyword evidence="8" id="KW-0479">Metal-binding</keyword>
<dbReference type="InterPro" id="IPR043128">
    <property type="entry name" value="Rev_trsase/Diguanyl_cyclase"/>
</dbReference>
<protein>
    <recommendedName>
        <fullName evidence="13">DNA polymerase eta</fullName>
        <ecNumber evidence="5">2.7.7.7</ecNumber>
    </recommendedName>
</protein>
<comment type="similarity">
    <text evidence="4">Belongs to the DNA polymerase type-Y family.</text>
</comment>
<dbReference type="GO" id="GO:0046872">
    <property type="term" value="F:metal ion binding"/>
    <property type="evidence" value="ECO:0007669"/>
    <property type="project" value="UniProtKB-KW"/>
</dbReference>
<accession>A0A7J7L1S5</accession>
<evidence type="ECO:0000313" key="17">
    <source>
        <dbReference type="Proteomes" id="UP000541444"/>
    </source>
</evidence>
<dbReference type="SUPFAM" id="SSF56672">
    <property type="entry name" value="DNA/RNA polymerases"/>
    <property type="match status" value="1"/>
</dbReference>
<dbReference type="GO" id="GO:0005657">
    <property type="term" value="C:replication fork"/>
    <property type="evidence" value="ECO:0007669"/>
    <property type="project" value="TreeGrafter"/>
</dbReference>
<keyword evidence="10" id="KW-0460">Magnesium</keyword>
<dbReference type="GO" id="GO:0003684">
    <property type="term" value="F:damaged DNA binding"/>
    <property type="evidence" value="ECO:0007669"/>
    <property type="project" value="InterPro"/>
</dbReference>
<comment type="caution">
    <text evidence="16">The sequence shown here is derived from an EMBL/GenBank/DDBJ whole genome shotgun (WGS) entry which is preliminary data.</text>
</comment>
<proteinExistence type="inferred from homology"/>
<dbReference type="OrthoDB" id="5723at2759"/>
<dbReference type="PANTHER" id="PTHR45873:SF1">
    <property type="entry name" value="DNA POLYMERASE ETA"/>
    <property type="match status" value="1"/>
</dbReference>
<dbReference type="FunFam" id="3.40.1170.60:FF:000003">
    <property type="entry name" value="DNA polymerase eta"/>
    <property type="match status" value="1"/>
</dbReference>
<keyword evidence="11" id="KW-0234">DNA repair</keyword>
<evidence type="ECO:0000256" key="14">
    <source>
        <dbReference type="ARBA" id="ARBA00049244"/>
    </source>
</evidence>
<dbReference type="GO" id="GO:0042276">
    <property type="term" value="P:error-prone translesion synthesis"/>
    <property type="evidence" value="ECO:0007669"/>
    <property type="project" value="TreeGrafter"/>
</dbReference>
<evidence type="ECO:0000256" key="4">
    <source>
        <dbReference type="ARBA" id="ARBA00010945"/>
    </source>
</evidence>
<dbReference type="PANTHER" id="PTHR45873">
    <property type="entry name" value="DNA POLYMERASE ETA"/>
    <property type="match status" value="1"/>
</dbReference>
<dbReference type="GO" id="GO:0003887">
    <property type="term" value="F:DNA-directed DNA polymerase activity"/>
    <property type="evidence" value="ECO:0007669"/>
    <property type="project" value="UniProtKB-EC"/>
</dbReference>
<organism evidence="16 17">
    <name type="scientific">Kingdonia uniflora</name>
    <dbReference type="NCBI Taxonomy" id="39325"/>
    <lineage>
        <taxon>Eukaryota</taxon>
        <taxon>Viridiplantae</taxon>
        <taxon>Streptophyta</taxon>
        <taxon>Embryophyta</taxon>
        <taxon>Tracheophyta</taxon>
        <taxon>Spermatophyta</taxon>
        <taxon>Magnoliopsida</taxon>
        <taxon>Ranunculales</taxon>
        <taxon>Circaeasteraceae</taxon>
        <taxon>Kingdonia</taxon>
    </lineage>
</organism>
<keyword evidence="12" id="KW-0539">Nucleus</keyword>
<evidence type="ECO:0000256" key="6">
    <source>
        <dbReference type="ARBA" id="ARBA00022679"/>
    </source>
</evidence>
<gene>
    <name evidence="16" type="ORF">GIB67_016031</name>
</gene>
<dbReference type="GO" id="GO:0035861">
    <property type="term" value="C:site of double-strand break"/>
    <property type="evidence" value="ECO:0007669"/>
    <property type="project" value="TreeGrafter"/>
</dbReference>
<dbReference type="InterPro" id="IPR052230">
    <property type="entry name" value="DNA_polymerase_eta"/>
</dbReference>
<evidence type="ECO:0000259" key="15">
    <source>
        <dbReference type="PROSITE" id="PS50173"/>
    </source>
</evidence>
<keyword evidence="7" id="KW-0548">Nucleotidyltransferase</keyword>
<evidence type="ECO:0000256" key="10">
    <source>
        <dbReference type="ARBA" id="ARBA00022842"/>
    </source>
</evidence>
<feature type="domain" description="UmuC" evidence="15">
    <location>
        <begin position="14"/>
        <end position="253"/>
    </location>
</feature>
<dbReference type="InterPro" id="IPR001126">
    <property type="entry name" value="UmuC"/>
</dbReference>
<comment type="cofactor">
    <cofactor evidence="2">
        <name>Mg(2+)</name>
        <dbReference type="ChEBI" id="CHEBI:18420"/>
    </cofactor>
</comment>
<dbReference type="GO" id="GO:0005634">
    <property type="term" value="C:nucleus"/>
    <property type="evidence" value="ECO:0007669"/>
    <property type="project" value="UniProtKB-SubCell"/>
</dbReference>
<evidence type="ECO:0000256" key="8">
    <source>
        <dbReference type="ARBA" id="ARBA00022723"/>
    </source>
</evidence>
<dbReference type="FunFam" id="3.30.70.270:FF:000029">
    <property type="entry name" value="DNA polymerase eta"/>
    <property type="match status" value="1"/>
</dbReference>
<evidence type="ECO:0000256" key="9">
    <source>
        <dbReference type="ARBA" id="ARBA00022763"/>
    </source>
</evidence>
<evidence type="ECO:0000256" key="1">
    <source>
        <dbReference type="ARBA" id="ARBA00001936"/>
    </source>
</evidence>
<dbReference type="AlphaFoldDB" id="A0A7J7L1S5"/>
<evidence type="ECO:0000256" key="7">
    <source>
        <dbReference type="ARBA" id="ARBA00022695"/>
    </source>
</evidence>
<dbReference type="InterPro" id="IPR043502">
    <property type="entry name" value="DNA/RNA_pol_sf"/>
</dbReference>
<dbReference type="GO" id="GO:0006281">
    <property type="term" value="P:DNA repair"/>
    <property type="evidence" value="ECO:0007669"/>
    <property type="project" value="UniProtKB-KW"/>
</dbReference>
<dbReference type="Pfam" id="PF21704">
    <property type="entry name" value="POLH-Rev1_HhH"/>
    <property type="match status" value="1"/>
</dbReference>
<dbReference type="EMBL" id="JACGCM010002686">
    <property type="protein sequence ID" value="KAF6136575.1"/>
    <property type="molecule type" value="Genomic_DNA"/>
</dbReference>
<evidence type="ECO:0000256" key="12">
    <source>
        <dbReference type="ARBA" id="ARBA00023242"/>
    </source>
</evidence>
<evidence type="ECO:0000256" key="5">
    <source>
        <dbReference type="ARBA" id="ARBA00012417"/>
    </source>
</evidence>
<evidence type="ECO:0000256" key="3">
    <source>
        <dbReference type="ARBA" id="ARBA00004123"/>
    </source>
</evidence>
<evidence type="ECO:0000256" key="11">
    <source>
        <dbReference type="ARBA" id="ARBA00023204"/>
    </source>
</evidence>
<sequence length="362" mass="39832">MPVARPESSDARVIAHVDMDCFYVQVEQRKQPALRGVPTAVVQYNAWKGGGLIAVGYEARKFGVKRSMRGDEAKKACPEIHLVQVPVARGKADLNIYRNAGSEVVSILSRRGRCERASIDEVYLDLTDAAETMLSENPPETLEAIDEEALKSHVLGLNQSGNEKVMNVREWLCRSDADHRDKLLACGAFIVAALRIQVLKETEFTCSAGIAHNKMLAKLASGMNKPAQQTIVPSSAVKELLASLPIKKMKQLGGKLGSSVQNDLHVHSVGDLLQFSEEKLQGHYGVNTGTWLWNVARGISGDEVEGRLLPKSHGCGKTFPGPQALKTIASVRFLLLIMSLHYRLFFPPVYMYCQCPFMDTNS</sequence>
<name>A0A7J7L1S5_9MAGN</name>
<evidence type="ECO:0000313" key="16">
    <source>
        <dbReference type="EMBL" id="KAF6136575.1"/>
    </source>
</evidence>
<dbReference type="Proteomes" id="UP000541444">
    <property type="component" value="Unassembled WGS sequence"/>
</dbReference>
<evidence type="ECO:0000256" key="2">
    <source>
        <dbReference type="ARBA" id="ARBA00001946"/>
    </source>
</evidence>
<dbReference type="InterPro" id="IPR036775">
    <property type="entry name" value="DNA_pol_Y-fam_lit_finger_sf"/>
</dbReference>
<comment type="catalytic activity">
    <reaction evidence="14">
        <text>DNA(n) + a 2'-deoxyribonucleoside 5'-triphosphate = DNA(n+1) + diphosphate</text>
        <dbReference type="Rhea" id="RHEA:22508"/>
        <dbReference type="Rhea" id="RHEA-COMP:17339"/>
        <dbReference type="Rhea" id="RHEA-COMP:17340"/>
        <dbReference type="ChEBI" id="CHEBI:33019"/>
        <dbReference type="ChEBI" id="CHEBI:61560"/>
        <dbReference type="ChEBI" id="CHEBI:173112"/>
        <dbReference type="EC" id="2.7.7.7"/>
    </reaction>
</comment>
<reference evidence="16 17" key="1">
    <citation type="journal article" date="2020" name="IScience">
        <title>Genome Sequencing of the Endangered Kingdonia uniflora (Circaeasteraceae, Ranunculales) Reveals Potential Mechanisms of Evolutionary Specialization.</title>
        <authorList>
            <person name="Sun Y."/>
            <person name="Deng T."/>
            <person name="Zhang A."/>
            <person name="Moore M.J."/>
            <person name="Landis J.B."/>
            <person name="Lin N."/>
            <person name="Zhang H."/>
            <person name="Zhang X."/>
            <person name="Huang J."/>
            <person name="Zhang X."/>
            <person name="Sun H."/>
            <person name="Wang H."/>
        </authorList>
    </citation>
    <scope>NUCLEOTIDE SEQUENCE [LARGE SCALE GENOMIC DNA]</scope>
    <source>
        <strain evidence="16">TB1705</strain>
        <tissue evidence="16">Leaf</tissue>
    </source>
</reference>
<dbReference type="EC" id="2.7.7.7" evidence="5"/>
<keyword evidence="17" id="KW-1185">Reference proteome</keyword>
<comment type="subcellular location">
    <subcellularLocation>
        <location evidence="3">Nucleus</location>
    </subcellularLocation>
</comment>
<comment type="cofactor">
    <cofactor evidence="1">
        <name>Mn(2+)</name>
        <dbReference type="ChEBI" id="CHEBI:29035"/>
    </cofactor>
</comment>
<dbReference type="Pfam" id="PF00817">
    <property type="entry name" value="IMS"/>
    <property type="match status" value="1"/>
</dbReference>
<keyword evidence="6" id="KW-0808">Transferase</keyword>
<keyword evidence="9" id="KW-0227">DNA damage</keyword>
<dbReference type="PROSITE" id="PS50173">
    <property type="entry name" value="UMUC"/>
    <property type="match status" value="1"/>
</dbReference>
<dbReference type="Gene3D" id="3.40.1170.60">
    <property type="match status" value="1"/>
</dbReference>
<dbReference type="Gene3D" id="1.10.150.20">
    <property type="entry name" value="5' to 3' exonuclease, C-terminal subdomain"/>
    <property type="match status" value="1"/>
</dbReference>
<dbReference type="GO" id="GO:0009411">
    <property type="term" value="P:response to UV"/>
    <property type="evidence" value="ECO:0007669"/>
    <property type="project" value="UniProtKB-ARBA"/>
</dbReference>